<sequence>MGKYSKKNGLVERFKHGDQQAFAELYDKYHGKLFRFALSYLKSKEEAEDVVHDLFVKLWEKKEQLQENENFDAYLFTVSKNHILNRIRNKKVRRDCRNSIQKSIDIHANPTIRQVSGAEYKAIYDKALTLLPDRRKQVYLLSRQEGLTYKEIAAKLDISKNTVEVHIVRALKSIRNSLDLQGDQRLRTLIRNLYS</sequence>
<dbReference type="OrthoDB" id="1342792at2"/>
<feature type="domain" description="RNA polymerase sigma-70 region 2" evidence="5">
    <location>
        <begin position="25"/>
        <end position="91"/>
    </location>
</feature>
<dbReference type="InterPro" id="IPR013324">
    <property type="entry name" value="RNA_pol_sigma_r3/r4-like"/>
</dbReference>
<dbReference type="NCBIfam" id="TIGR02937">
    <property type="entry name" value="sigma70-ECF"/>
    <property type="match status" value="1"/>
</dbReference>
<dbReference type="Gene3D" id="1.10.10.10">
    <property type="entry name" value="Winged helix-like DNA-binding domain superfamily/Winged helix DNA-binding domain"/>
    <property type="match status" value="1"/>
</dbReference>
<evidence type="ECO:0000256" key="2">
    <source>
        <dbReference type="ARBA" id="ARBA00023015"/>
    </source>
</evidence>
<evidence type="ECO:0000313" key="8">
    <source>
        <dbReference type="Proteomes" id="UP000184041"/>
    </source>
</evidence>
<dbReference type="Gene3D" id="1.10.1740.10">
    <property type="match status" value="1"/>
</dbReference>
<dbReference type="EMBL" id="FQUS01000015">
    <property type="protein sequence ID" value="SHF92927.1"/>
    <property type="molecule type" value="Genomic_DNA"/>
</dbReference>
<proteinExistence type="inferred from homology"/>
<dbReference type="GO" id="GO:0016987">
    <property type="term" value="F:sigma factor activity"/>
    <property type="evidence" value="ECO:0007669"/>
    <property type="project" value="UniProtKB-KW"/>
</dbReference>
<protein>
    <submittedName>
        <fullName evidence="7">RNA polymerase sigma-70 factor, ECF subfamily</fullName>
    </submittedName>
</protein>
<evidence type="ECO:0000256" key="1">
    <source>
        <dbReference type="ARBA" id="ARBA00010641"/>
    </source>
</evidence>
<dbReference type="NCBIfam" id="TIGR02985">
    <property type="entry name" value="Sig70_bacteroi1"/>
    <property type="match status" value="1"/>
</dbReference>
<dbReference type="PANTHER" id="PTHR43133:SF46">
    <property type="entry name" value="RNA POLYMERASE SIGMA-70 FACTOR ECF SUBFAMILY"/>
    <property type="match status" value="1"/>
</dbReference>
<evidence type="ECO:0000259" key="6">
    <source>
        <dbReference type="Pfam" id="PF08281"/>
    </source>
</evidence>
<dbReference type="InterPro" id="IPR013325">
    <property type="entry name" value="RNA_pol_sigma_r2"/>
</dbReference>
<dbReference type="InterPro" id="IPR036388">
    <property type="entry name" value="WH-like_DNA-bd_sf"/>
</dbReference>
<dbReference type="AlphaFoldDB" id="A0A1M5FMX2"/>
<dbReference type="Pfam" id="PF04542">
    <property type="entry name" value="Sigma70_r2"/>
    <property type="match status" value="1"/>
</dbReference>
<dbReference type="InterPro" id="IPR014327">
    <property type="entry name" value="RNA_pol_sigma70_bacteroid"/>
</dbReference>
<keyword evidence="4" id="KW-0804">Transcription</keyword>
<dbReference type="InterPro" id="IPR039425">
    <property type="entry name" value="RNA_pol_sigma-70-like"/>
</dbReference>
<evidence type="ECO:0000256" key="4">
    <source>
        <dbReference type="ARBA" id="ARBA00023163"/>
    </source>
</evidence>
<dbReference type="Proteomes" id="UP000184041">
    <property type="component" value="Unassembled WGS sequence"/>
</dbReference>
<feature type="domain" description="RNA polymerase sigma factor 70 region 4 type 2" evidence="6">
    <location>
        <begin position="124"/>
        <end position="173"/>
    </location>
</feature>
<evidence type="ECO:0000256" key="3">
    <source>
        <dbReference type="ARBA" id="ARBA00023082"/>
    </source>
</evidence>
<gene>
    <name evidence="7" type="ORF">SAMN05443144_11584</name>
</gene>
<dbReference type="InterPro" id="IPR014284">
    <property type="entry name" value="RNA_pol_sigma-70_dom"/>
</dbReference>
<dbReference type="CDD" id="cd06171">
    <property type="entry name" value="Sigma70_r4"/>
    <property type="match status" value="1"/>
</dbReference>
<keyword evidence="3" id="KW-0731">Sigma factor</keyword>
<keyword evidence="8" id="KW-1185">Reference proteome</keyword>
<accession>A0A1M5FMX2</accession>
<dbReference type="PANTHER" id="PTHR43133">
    <property type="entry name" value="RNA POLYMERASE ECF-TYPE SIGMA FACTO"/>
    <property type="match status" value="1"/>
</dbReference>
<evidence type="ECO:0000313" key="7">
    <source>
        <dbReference type="EMBL" id="SHF92927.1"/>
    </source>
</evidence>
<dbReference type="PRINTS" id="PR00038">
    <property type="entry name" value="HTHLUXR"/>
</dbReference>
<dbReference type="SUPFAM" id="SSF88946">
    <property type="entry name" value="Sigma2 domain of RNA polymerase sigma factors"/>
    <property type="match status" value="1"/>
</dbReference>
<dbReference type="Pfam" id="PF08281">
    <property type="entry name" value="Sigma70_r4_2"/>
    <property type="match status" value="1"/>
</dbReference>
<dbReference type="GO" id="GO:0003677">
    <property type="term" value="F:DNA binding"/>
    <property type="evidence" value="ECO:0007669"/>
    <property type="project" value="InterPro"/>
</dbReference>
<keyword evidence="2" id="KW-0805">Transcription regulation</keyword>
<dbReference type="InterPro" id="IPR013249">
    <property type="entry name" value="RNA_pol_sigma70_r4_t2"/>
</dbReference>
<dbReference type="InterPro" id="IPR000792">
    <property type="entry name" value="Tscrpt_reg_LuxR_C"/>
</dbReference>
<dbReference type="InterPro" id="IPR007627">
    <property type="entry name" value="RNA_pol_sigma70_r2"/>
</dbReference>
<comment type="similarity">
    <text evidence="1">Belongs to the sigma-70 factor family. ECF subfamily.</text>
</comment>
<organism evidence="7 8">
    <name type="scientific">Fodinibius roseus</name>
    <dbReference type="NCBI Taxonomy" id="1194090"/>
    <lineage>
        <taxon>Bacteria</taxon>
        <taxon>Pseudomonadati</taxon>
        <taxon>Balneolota</taxon>
        <taxon>Balneolia</taxon>
        <taxon>Balneolales</taxon>
        <taxon>Balneolaceae</taxon>
        <taxon>Fodinibius</taxon>
    </lineage>
</organism>
<dbReference type="RefSeq" id="WP_073065633.1">
    <property type="nucleotide sequence ID" value="NZ_FQUS01000015.1"/>
</dbReference>
<name>A0A1M5FMX2_9BACT</name>
<reference evidence="7 8" key="1">
    <citation type="submission" date="2016-11" db="EMBL/GenBank/DDBJ databases">
        <authorList>
            <person name="Jaros S."/>
            <person name="Januszkiewicz K."/>
            <person name="Wedrychowicz H."/>
        </authorList>
    </citation>
    <scope>NUCLEOTIDE SEQUENCE [LARGE SCALE GENOMIC DNA]</scope>
    <source>
        <strain evidence="7 8">DSM 21986</strain>
    </source>
</reference>
<dbReference type="STRING" id="1194090.SAMN05443144_11584"/>
<dbReference type="SUPFAM" id="SSF88659">
    <property type="entry name" value="Sigma3 and sigma4 domains of RNA polymerase sigma factors"/>
    <property type="match status" value="1"/>
</dbReference>
<dbReference type="GO" id="GO:0006352">
    <property type="term" value="P:DNA-templated transcription initiation"/>
    <property type="evidence" value="ECO:0007669"/>
    <property type="project" value="InterPro"/>
</dbReference>
<evidence type="ECO:0000259" key="5">
    <source>
        <dbReference type="Pfam" id="PF04542"/>
    </source>
</evidence>